<accession>A0AC61QP10</accession>
<reference evidence="1" key="1">
    <citation type="submission" date="2019-04" db="EMBL/GenBank/DDBJ databases">
        <title>Microbes associate with the intestines of laboratory mice.</title>
        <authorList>
            <person name="Navarre W."/>
            <person name="Wong E."/>
            <person name="Huang K."/>
            <person name="Tropini C."/>
            <person name="Ng K."/>
            <person name="Yu B."/>
        </authorList>
    </citation>
    <scope>NUCLEOTIDE SEQUENCE</scope>
    <source>
        <strain evidence="1">NM73_A23</strain>
    </source>
</reference>
<comment type="caution">
    <text evidence="1">The sequence shown here is derived from an EMBL/GenBank/DDBJ whole genome shotgun (WGS) entry which is preliminary data.</text>
</comment>
<organism evidence="1 2">
    <name type="scientific">Palleniella muris</name>
    <dbReference type="NCBI Taxonomy" id="3038145"/>
    <lineage>
        <taxon>Bacteria</taxon>
        <taxon>Pseudomonadati</taxon>
        <taxon>Bacteroidota</taxon>
        <taxon>Bacteroidia</taxon>
        <taxon>Bacteroidales</taxon>
        <taxon>Prevotellaceae</taxon>
        <taxon>Palleniella</taxon>
    </lineage>
</organism>
<evidence type="ECO:0000313" key="2">
    <source>
        <dbReference type="Proteomes" id="UP000308886"/>
    </source>
</evidence>
<proteinExistence type="predicted"/>
<dbReference type="Proteomes" id="UP000308886">
    <property type="component" value="Unassembled WGS sequence"/>
</dbReference>
<evidence type="ECO:0000313" key="1">
    <source>
        <dbReference type="EMBL" id="TGX81586.1"/>
    </source>
</evidence>
<gene>
    <name evidence="1" type="ORF">E5358_09840</name>
</gene>
<dbReference type="EMBL" id="SRZC01000015">
    <property type="protein sequence ID" value="TGX81586.1"/>
    <property type="molecule type" value="Genomic_DNA"/>
</dbReference>
<protein>
    <submittedName>
        <fullName evidence="1">Uncharacterized protein</fullName>
    </submittedName>
</protein>
<sequence length="269" mass="29845">MRKIFLFLVATLAFLPHLSIAAMAQNGESPSKTINKIKRDGSYVYAEATAKTREEAAEAAKQLLLIEISQYVATKKKFSGADQVLIKDMQTESQSIEMPRGDMTRIFLYVKKNDLIAAETVEAVNQKTLNAITPRPEPKKVKEEKKAAPARKEEVTEPVTDNVLAINDASLKDWHKKLIQDVMGKQDFHKVKLALNKYKSQYKVKRLGSNETSCPTPSEAFYVVFGDGGSIVQFISADAGSGRIDYVSGKAADTVGIESKKHVWFTLSK</sequence>
<name>A0AC61QP10_9BACT</name>
<keyword evidence="2" id="KW-1185">Reference proteome</keyword>